<dbReference type="Proteomes" id="UP000178851">
    <property type="component" value="Unassembled WGS sequence"/>
</dbReference>
<feature type="region of interest" description="Disordered" evidence="1">
    <location>
        <begin position="72"/>
        <end position="103"/>
    </location>
</feature>
<dbReference type="EMBL" id="MGGI01000002">
    <property type="protein sequence ID" value="OGM27876.1"/>
    <property type="molecule type" value="Genomic_DNA"/>
</dbReference>
<name>A0A1F7YKK4_9BACT</name>
<dbReference type="SMART" id="SM00564">
    <property type="entry name" value="PQQ"/>
    <property type="match status" value="4"/>
</dbReference>
<dbReference type="Pfam" id="PF13360">
    <property type="entry name" value="PQQ_2"/>
    <property type="match status" value="1"/>
</dbReference>
<evidence type="ECO:0000313" key="3">
    <source>
        <dbReference type="EMBL" id="OGM27876.1"/>
    </source>
</evidence>
<proteinExistence type="predicted"/>
<feature type="domain" description="Pyrrolo-quinoline quinone repeat" evidence="2">
    <location>
        <begin position="142"/>
        <end position="290"/>
    </location>
</feature>
<gene>
    <name evidence="3" type="ORF">A2627_01955</name>
</gene>
<protein>
    <recommendedName>
        <fullName evidence="2">Pyrrolo-quinoline quinone repeat domain-containing protein</fullName>
    </recommendedName>
</protein>
<evidence type="ECO:0000256" key="1">
    <source>
        <dbReference type="SAM" id="MobiDB-lite"/>
    </source>
</evidence>
<dbReference type="Gene3D" id="2.130.10.10">
    <property type="entry name" value="YVTN repeat-like/Quinoprotein amine dehydrogenase"/>
    <property type="match status" value="1"/>
</dbReference>
<sequence length="616" mass="66996">MGKKFLREIIFLLFLLLVFSGAKEIYGQGTSIKNIISDYLGPTFDRNFDGKVNLLDIAAFFLPATPTPTPLPASLSEWSQHAHDAQHTSYSPDQPPSSPSFAWQWNGSDSSGGLASGHIATPRLVQPITGGGRVYIPYGNGITARSETTGAQVWNVTPGGSLLASAAYAYDPQTPAVFVGSTNGNLYKLNAATGATVGSLAAGGAIRTPTLLVGDYVYVSAGNFVVKVNKNTMQQVWRYDAGAFVQQVPAYSPSRDILIVGSSSGVKDSTGYEHLNVIAINNSNGTQKWRVDPNPDLHYQPAASFSPPQQFIDAIEWENGWPVIAENIKSAVKHGLVLMQLRNLWYYEIDGGYRYPTNDQYRTALTNNPNHRKLYALSLDNGSQPFLTVVQNAGFNNSSYSPMGPQPVIKVWPNGDEVAYTITYNSTANGPCADPIPRQCGAAFAELILDNTTVLGYQGGDVRLIKGNEGTATIQTDEHGYMSMAGDMFFYDHWAYAAGHRITNRSDSLGMPYSNAIQAGTDSFGEPNLVLLTENNADGTCGFSSNHYCSDKVGFECGSRYWSNGGFYVYRTYRTSTGDCPTPIYDKYWTEGTAVIVSNNRVYFKSNDGAIMVLQP</sequence>
<evidence type="ECO:0000313" key="4">
    <source>
        <dbReference type="Proteomes" id="UP000178851"/>
    </source>
</evidence>
<dbReference type="InterPro" id="IPR011047">
    <property type="entry name" value="Quinoprotein_ADH-like_sf"/>
</dbReference>
<dbReference type="SUPFAM" id="SSF50998">
    <property type="entry name" value="Quinoprotein alcohol dehydrogenase-like"/>
    <property type="match status" value="1"/>
</dbReference>
<dbReference type="InterPro" id="IPR002372">
    <property type="entry name" value="PQQ_rpt_dom"/>
</dbReference>
<organism evidence="3 4">
    <name type="scientific">Candidatus Woesebacteria bacterium RIFCSPHIGHO2_01_FULL_39_28</name>
    <dbReference type="NCBI Taxonomy" id="1802496"/>
    <lineage>
        <taxon>Bacteria</taxon>
        <taxon>Candidatus Woeseibacteriota</taxon>
    </lineage>
</organism>
<evidence type="ECO:0000259" key="2">
    <source>
        <dbReference type="Pfam" id="PF13360"/>
    </source>
</evidence>
<dbReference type="InterPro" id="IPR015943">
    <property type="entry name" value="WD40/YVTN_repeat-like_dom_sf"/>
</dbReference>
<comment type="caution">
    <text evidence="3">The sequence shown here is derived from an EMBL/GenBank/DDBJ whole genome shotgun (WGS) entry which is preliminary data.</text>
</comment>
<dbReference type="PANTHER" id="PTHR34512:SF30">
    <property type="entry name" value="OUTER MEMBRANE PROTEIN ASSEMBLY FACTOR BAMB"/>
    <property type="match status" value="1"/>
</dbReference>
<accession>A0A1F7YKK4</accession>
<dbReference type="InterPro" id="IPR018391">
    <property type="entry name" value="PQQ_b-propeller_rpt"/>
</dbReference>
<reference evidence="3 4" key="1">
    <citation type="journal article" date="2016" name="Nat. Commun.">
        <title>Thousands of microbial genomes shed light on interconnected biogeochemical processes in an aquifer system.</title>
        <authorList>
            <person name="Anantharaman K."/>
            <person name="Brown C.T."/>
            <person name="Hug L.A."/>
            <person name="Sharon I."/>
            <person name="Castelle C.J."/>
            <person name="Probst A.J."/>
            <person name="Thomas B.C."/>
            <person name="Singh A."/>
            <person name="Wilkins M.J."/>
            <person name="Karaoz U."/>
            <person name="Brodie E.L."/>
            <person name="Williams K.H."/>
            <person name="Hubbard S.S."/>
            <person name="Banfield J.F."/>
        </authorList>
    </citation>
    <scope>NUCLEOTIDE SEQUENCE [LARGE SCALE GENOMIC DNA]</scope>
</reference>
<dbReference type="PANTHER" id="PTHR34512">
    <property type="entry name" value="CELL SURFACE PROTEIN"/>
    <property type="match status" value="1"/>
</dbReference>
<dbReference type="AlphaFoldDB" id="A0A1F7YKK4"/>